<organism evidence="1 2">
    <name type="scientific">Racocetra fulgida</name>
    <dbReference type="NCBI Taxonomy" id="60492"/>
    <lineage>
        <taxon>Eukaryota</taxon>
        <taxon>Fungi</taxon>
        <taxon>Fungi incertae sedis</taxon>
        <taxon>Mucoromycota</taxon>
        <taxon>Glomeromycotina</taxon>
        <taxon>Glomeromycetes</taxon>
        <taxon>Diversisporales</taxon>
        <taxon>Gigasporaceae</taxon>
        <taxon>Racocetra</taxon>
    </lineage>
</organism>
<dbReference type="AlphaFoldDB" id="A0A9N9I2I7"/>
<gene>
    <name evidence="1" type="ORF">RFULGI_LOCUS11190</name>
</gene>
<reference evidence="1" key="1">
    <citation type="submission" date="2021-06" db="EMBL/GenBank/DDBJ databases">
        <authorList>
            <person name="Kallberg Y."/>
            <person name="Tangrot J."/>
            <person name="Rosling A."/>
        </authorList>
    </citation>
    <scope>NUCLEOTIDE SEQUENCE</scope>
    <source>
        <strain evidence="1">IN212</strain>
    </source>
</reference>
<keyword evidence="2" id="KW-1185">Reference proteome</keyword>
<sequence length="91" mass="10599">DEPDEQDKCLEMSMNQMNGNRQEGYTAYIQSDSCPLEEPTLLDEPNPPIDQTHIQPPWNQLLQHMTNLMSKQQEASREAKEHQFVNIIVFI</sequence>
<proteinExistence type="predicted"/>
<feature type="non-terminal residue" evidence="1">
    <location>
        <position position="1"/>
    </location>
</feature>
<comment type="caution">
    <text evidence="1">The sequence shown here is derived from an EMBL/GenBank/DDBJ whole genome shotgun (WGS) entry which is preliminary data.</text>
</comment>
<evidence type="ECO:0000313" key="2">
    <source>
        <dbReference type="Proteomes" id="UP000789396"/>
    </source>
</evidence>
<dbReference type="EMBL" id="CAJVPZ010023765">
    <property type="protein sequence ID" value="CAG8716680.1"/>
    <property type="molecule type" value="Genomic_DNA"/>
</dbReference>
<feature type="non-terminal residue" evidence="1">
    <location>
        <position position="91"/>
    </location>
</feature>
<protein>
    <submittedName>
        <fullName evidence="1">1501_t:CDS:1</fullName>
    </submittedName>
</protein>
<accession>A0A9N9I2I7</accession>
<name>A0A9N9I2I7_9GLOM</name>
<dbReference type="Proteomes" id="UP000789396">
    <property type="component" value="Unassembled WGS sequence"/>
</dbReference>
<evidence type="ECO:0000313" key="1">
    <source>
        <dbReference type="EMBL" id="CAG8716680.1"/>
    </source>
</evidence>